<gene>
    <name evidence="1" type="ORF">KSX_49170</name>
</gene>
<dbReference type="SUPFAM" id="SSF56112">
    <property type="entry name" value="Protein kinase-like (PK-like)"/>
    <property type="match status" value="1"/>
</dbReference>
<sequence>MESAAQRAERILSKTFGGPIHLGEAQDLGGSARSKVLRFSVLEGPDTAPRSIIVKHINSETFDPHSTNDATWYFFNDWASLQFLDQVTSSPLAPRLYGGERETGLLVMEDIQQITRLDHLLLGDDPNAAEAGLMAYAKLHGHLHALSINHQNEYLRIREYLGPTKSADDFYTFLWLPTTLEEVARLLDVPVQPGASHELERLITALTNPGPFLSFVQSDAAPDNILFDGERWRLIDFEGATYMHALLEGAYIHMPFPTCWCVYRIPDPLVQRLEDRYRVELARACPAASDDTLFKHSMAEACITWVLFFHKWICSLEKLLIQDQNIVALSDRQRFLLYMENATRSLEYANHLPALGNTLRLCAKRLTQLWPEAVDPPYYPAFR</sequence>
<dbReference type="RefSeq" id="WP_220196112.1">
    <property type="nucleotide sequence ID" value="NZ_BNJF01000002.1"/>
</dbReference>
<dbReference type="EMBL" id="BNJF01000002">
    <property type="protein sequence ID" value="GHO46754.1"/>
    <property type="molecule type" value="Genomic_DNA"/>
</dbReference>
<name>A0A8J3HZU5_9CHLR</name>
<dbReference type="Gene3D" id="3.90.1200.10">
    <property type="match status" value="1"/>
</dbReference>
<keyword evidence="2" id="KW-1185">Reference proteome</keyword>
<evidence type="ECO:0008006" key="3">
    <source>
        <dbReference type="Google" id="ProtNLM"/>
    </source>
</evidence>
<accession>A0A8J3HZU5</accession>
<dbReference type="Proteomes" id="UP000612362">
    <property type="component" value="Unassembled WGS sequence"/>
</dbReference>
<evidence type="ECO:0000313" key="2">
    <source>
        <dbReference type="Proteomes" id="UP000612362"/>
    </source>
</evidence>
<reference evidence="1" key="1">
    <citation type="submission" date="2020-10" db="EMBL/GenBank/DDBJ databases">
        <title>Taxonomic study of unclassified bacteria belonging to the class Ktedonobacteria.</title>
        <authorList>
            <person name="Yabe S."/>
            <person name="Wang C.M."/>
            <person name="Zheng Y."/>
            <person name="Sakai Y."/>
            <person name="Cavaletti L."/>
            <person name="Monciardini P."/>
            <person name="Donadio S."/>
        </authorList>
    </citation>
    <scope>NUCLEOTIDE SEQUENCE</scope>
    <source>
        <strain evidence="1">SOSP1-1</strain>
    </source>
</reference>
<dbReference type="InterPro" id="IPR011009">
    <property type="entry name" value="Kinase-like_dom_sf"/>
</dbReference>
<dbReference type="AlphaFoldDB" id="A0A8J3HZU5"/>
<organism evidence="1 2">
    <name type="scientific">Ktedonospora formicarum</name>
    <dbReference type="NCBI Taxonomy" id="2778364"/>
    <lineage>
        <taxon>Bacteria</taxon>
        <taxon>Bacillati</taxon>
        <taxon>Chloroflexota</taxon>
        <taxon>Ktedonobacteria</taxon>
        <taxon>Ktedonobacterales</taxon>
        <taxon>Ktedonobacteraceae</taxon>
        <taxon>Ktedonospora</taxon>
    </lineage>
</organism>
<evidence type="ECO:0000313" key="1">
    <source>
        <dbReference type="EMBL" id="GHO46754.1"/>
    </source>
</evidence>
<protein>
    <recommendedName>
        <fullName evidence="3">Aminoglycoside phosphotransferase domain-containing protein</fullName>
    </recommendedName>
</protein>
<comment type="caution">
    <text evidence="1">The sequence shown here is derived from an EMBL/GenBank/DDBJ whole genome shotgun (WGS) entry which is preliminary data.</text>
</comment>
<proteinExistence type="predicted"/>